<dbReference type="GO" id="GO:0004386">
    <property type="term" value="F:helicase activity"/>
    <property type="evidence" value="ECO:0007669"/>
    <property type="project" value="UniProtKB-KW"/>
</dbReference>
<sequence>MASLSKQERRTQFAEAARRGMFKLHKAHHYQDPKSGKRISFGLVRMANINPLFDVAVALHQAGMPSGVQLHLCVYHSQYPQAMRSAIEHMLDQVLNRRQAEAVFDHPVVRQALDQASAQDHLFVVLVSGSSAPASK</sequence>
<dbReference type="WBParaSite" id="L893_g13070.t1">
    <property type="protein sequence ID" value="L893_g13070.t1"/>
    <property type="gene ID" value="L893_g13070"/>
</dbReference>
<dbReference type="AlphaFoldDB" id="A0A1I7Y5Y1"/>
<dbReference type="Pfam" id="PF22590">
    <property type="entry name" value="Cas3-like_C_2"/>
    <property type="match status" value="1"/>
</dbReference>
<reference evidence="8" key="1">
    <citation type="submission" date="2016-11" db="UniProtKB">
        <authorList>
            <consortium name="WormBaseParasite"/>
        </authorList>
    </citation>
    <scope>IDENTIFICATION</scope>
</reference>
<dbReference type="Proteomes" id="UP000095287">
    <property type="component" value="Unplaced"/>
</dbReference>
<dbReference type="GO" id="GO:0051607">
    <property type="term" value="P:defense response to virus"/>
    <property type="evidence" value="ECO:0007669"/>
    <property type="project" value="UniProtKB-KW"/>
</dbReference>
<evidence type="ECO:0000256" key="2">
    <source>
        <dbReference type="ARBA" id="ARBA00022801"/>
    </source>
</evidence>
<evidence type="ECO:0000256" key="4">
    <source>
        <dbReference type="ARBA" id="ARBA00022840"/>
    </source>
</evidence>
<evidence type="ECO:0000313" key="7">
    <source>
        <dbReference type="Proteomes" id="UP000095287"/>
    </source>
</evidence>
<dbReference type="GO" id="GO:0016787">
    <property type="term" value="F:hydrolase activity"/>
    <property type="evidence" value="ECO:0007669"/>
    <property type="project" value="UniProtKB-KW"/>
</dbReference>
<evidence type="ECO:0000256" key="3">
    <source>
        <dbReference type="ARBA" id="ARBA00022806"/>
    </source>
</evidence>
<keyword evidence="1" id="KW-0547">Nucleotide-binding</keyword>
<keyword evidence="4" id="KW-0067">ATP-binding</keyword>
<dbReference type="InterPro" id="IPR054712">
    <property type="entry name" value="Cas3-like_dom"/>
</dbReference>
<feature type="domain" description="CRISPR-associated nuclease/helicase Cas3" evidence="6">
    <location>
        <begin position="40"/>
        <end position="109"/>
    </location>
</feature>
<organism evidence="7 8">
    <name type="scientific">Steinernema glaseri</name>
    <dbReference type="NCBI Taxonomy" id="37863"/>
    <lineage>
        <taxon>Eukaryota</taxon>
        <taxon>Metazoa</taxon>
        <taxon>Ecdysozoa</taxon>
        <taxon>Nematoda</taxon>
        <taxon>Chromadorea</taxon>
        <taxon>Rhabditida</taxon>
        <taxon>Tylenchina</taxon>
        <taxon>Panagrolaimomorpha</taxon>
        <taxon>Strongyloidoidea</taxon>
        <taxon>Steinernematidae</taxon>
        <taxon>Steinernema</taxon>
    </lineage>
</organism>
<evidence type="ECO:0000256" key="5">
    <source>
        <dbReference type="ARBA" id="ARBA00023118"/>
    </source>
</evidence>
<keyword evidence="3" id="KW-0347">Helicase</keyword>
<dbReference type="GO" id="GO:0005524">
    <property type="term" value="F:ATP binding"/>
    <property type="evidence" value="ECO:0007669"/>
    <property type="project" value="UniProtKB-KW"/>
</dbReference>
<proteinExistence type="predicted"/>
<keyword evidence="7" id="KW-1185">Reference proteome</keyword>
<accession>A0A1I7Y5Y1</accession>
<keyword evidence="2" id="KW-0378">Hydrolase</keyword>
<evidence type="ECO:0000313" key="8">
    <source>
        <dbReference type="WBParaSite" id="L893_g13070.t1"/>
    </source>
</evidence>
<name>A0A1I7Y5Y1_9BILA</name>
<protein>
    <submittedName>
        <fullName evidence="8">Ribonuclease P</fullName>
    </submittedName>
</protein>
<evidence type="ECO:0000256" key="1">
    <source>
        <dbReference type="ARBA" id="ARBA00022741"/>
    </source>
</evidence>
<evidence type="ECO:0000259" key="6">
    <source>
        <dbReference type="Pfam" id="PF22590"/>
    </source>
</evidence>
<keyword evidence="5" id="KW-0051">Antiviral defense</keyword>